<organism evidence="9 10">
    <name type="scientific">Gomphillus americanus</name>
    <dbReference type="NCBI Taxonomy" id="1940652"/>
    <lineage>
        <taxon>Eukaryota</taxon>
        <taxon>Fungi</taxon>
        <taxon>Dikarya</taxon>
        <taxon>Ascomycota</taxon>
        <taxon>Pezizomycotina</taxon>
        <taxon>Lecanoromycetes</taxon>
        <taxon>OSLEUM clade</taxon>
        <taxon>Ostropomycetidae</taxon>
        <taxon>Ostropales</taxon>
        <taxon>Graphidaceae</taxon>
        <taxon>Gomphilloideae</taxon>
        <taxon>Gomphillus</taxon>
    </lineage>
</organism>
<comment type="subcellular location">
    <subcellularLocation>
        <location evidence="1">Nucleus</location>
    </subcellularLocation>
</comment>
<evidence type="ECO:0000256" key="5">
    <source>
        <dbReference type="ARBA" id="ARBA00023242"/>
    </source>
</evidence>
<evidence type="ECO:0000313" key="9">
    <source>
        <dbReference type="EMBL" id="CAF9915634.1"/>
    </source>
</evidence>
<dbReference type="OrthoDB" id="252020at2759"/>
<dbReference type="InterPro" id="IPR035979">
    <property type="entry name" value="RBD_domain_sf"/>
</dbReference>
<evidence type="ECO:0000313" key="10">
    <source>
        <dbReference type="Proteomes" id="UP000664169"/>
    </source>
</evidence>
<dbReference type="Pfam" id="PF00076">
    <property type="entry name" value="RRM_1"/>
    <property type="match status" value="1"/>
</dbReference>
<reference evidence="9" key="1">
    <citation type="submission" date="2021-03" db="EMBL/GenBank/DDBJ databases">
        <authorList>
            <person name="Tagirdzhanova G."/>
        </authorList>
    </citation>
    <scope>NUCLEOTIDE SEQUENCE</scope>
</reference>
<dbReference type="Gene3D" id="3.30.70.330">
    <property type="match status" value="1"/>
</dbReference>
<keyword evidence="10" id="KW-1185">Reference proteome</keyword>
<proteinExistence type="predicted"/>
<dbReference type="PANTHER" id="PTHR15481">
    <property type="entry name" value="RIBONUCLEIC ACID BINDING PROTEIN S1"/>
    <property type="match status" value="1"/>
</dbReference>
<evidence type="ECO:0000256" key="7">
    <source>
        <dbReference type="SAM" id="MobiDB-lite"/>
    </source>
</evidence>
<name>A0A8H3F014_9LECA</name>
<keyword evidence="2" id="KW-0507">mRNA processing</keyword>
<keyword evidence="3 6" id="KW-0694">RNA-binding</keyword>
<dbReference type="GO" id="GO:0005737">
    <property type="term" value="C:cytoplasm"/>
    <property type="evidence" value="ECO:0007669"/>
    <property type="project" value="TreeGrafter"/>
</dbReference>
<evidence type="ECO:0000256" key="4">
    <source>
        <dbReference type="ARBA" id="ARBA00023187"/>
    </source>
</evidence>
<feature type="region of interest" description="Disordered" evidence="7">
    <location>
        <begin position="179"/>
        <end position="258"/>
    </location>
</feature>
<dbReference type="PROSITE" id="PS50102">
    <property type="entry name" value="RRM"/>
    <property type="match status" value="1"/>
</dbReference>
<dbReference type="AlphaFoldDB" id="A0A8H3F014"/>
<dbReference type="InterPro" id="IPR034201">
    <property type="entry name" value="RNPS1_RRM"/>
</dbReference>
<dbReference type="PANTHER" id="PTHR15481:SF0">
    <property type="entry name" value="LD23870P-RELATED"/>
    <property type="match status" value="1"/>
</dbReference>
<dbReference type="EMBL" id="CAJPDQ010000010">
    <property type="protein sequence ID" value="CAF9915634.1"/>
    <property type="molecule type" value="Genomic_DNA"/>
</dbReference>
<evidence type="ECO:0000256" key="6">
    <source>
        <dbReference type="PROSITE-ProRule" id="PRU00176"/>
    </source>
</evidence>
<feature type="compositionally biased region" description="Low complexity" evidence="7">
    <location>
        <begin position="14"/>
        <end position="23"/>
    </location>
</feature>
<keyword evidence="4" id="KW-0508">mRNA splicing</keyword>
<dbReference type="SMART" id="SM00360">
    <property type="entry name" value="RRM"/>
    <property type="match status" value="1"/>
</dbReference>
<dbReference type="InterPro" id="IPR012677">
    <property type="entry name" value="Nucleotide-bd_a/b_plait_sf"/>
</dbReference>
<dbReference type="GO" id="GO:0003723">
    <property type="term" value="F:RNA binding"/>
    <property type="evidence" value="ECO:0007669"/>
    <property type="project" value="UniProtKB-UniRule"/>
</dbReference>
<protein>
    <recommendedName>
        <fullName evidence="8">RRM domain-containing protein</fullName>
    </recommendedName>
</protein>
<dbReference type="GO" id="GO:0000398">
    <property type="term" value="P:mRNA splicing, via spliceosome"/>
    <property type="evidence" value="ECO:0007669"/>
    <property type="project" value="TreeGrafter"/>
</dbReference>
<feature type="domain" description="RRM" evidence="8">
    <location>
        <begin position="95"/>
        <end position="173"/>
    </location>
</feature>
<evidence type="ECO:0000259" key="8">
    <source>
        <dbReference type="PROSITE" id="PS50102"/>
    </source>
</evidence>
<keyword evidence="5" id="KW-0539">Nucleus</keyword>
<feature type="compositionally biased region" description="Basic and acidic residues" evidence="7">
    <location>
        <begin position="39"/>
        <end position="51"/>
    </location>
</feature>
<comment type="caution">
    <text evidence="9">The sequence shown here is derived from an EMBL/GenBank/DDBJ whole genome shotgun (WGS) entry which is preliminary data.</text>
</comment>
<evidence type="ECO:0000256" key="1">
    <source>
        <dbReference type="ARBA" id="ARBA00004123"/>
    </source>
</evidence>
<dbReference type="InterPro" id="IPR000504">
    <property type="entry name" value="RRM_dom"/>
</dbReference>
<evidence type="ECO:0000256" key="2">
    <source>
        <dbReference type="ARBA" id="ARBA00022664"/>
    </source>
</evidence>
<dbReference type="GO" id="GO:0061574">
    <property type="term" value="C:ASAP complex"/>
    <property type="evidence" value="ECO:0007669"/>
    <property type="project" value="TreeGrafter"/>
</dbReference>
<feature type="compositionally biased region" description="Basic residues" evidence="7">
    <location>
        <begin position="67"/>
        <end position="82"/>
    </location>
</feature>
<gene>
    <name evidence="9" type="ORF">GOMPHAMPRED_000811</name>
</gene>
<feature type="compositionally biased region" description="Basic and acidic residues" evidence="7">
    <location>
        <begin position="239"/>
        <end position="256"/>
    </location>
</feature>
<feature type="compositionally biased region" description="Basic residues" evidence="7">
    <location>
        <begin position="24"/>
        <end position="36"/>
    </location>
</feature>
<dbReference type="Proteomes" id="UP000664169">
    <property type="component" value="Unassembled WGS sequence"/>
</dbReference>
<feature type="region of interest" description="Disordered" evidence="7">
    <location>
        <begin position="1"/>
        <end position="90"/>
    </location>
</feature>
<feature type="region of interest" description="Disordered" evidence="7">
    <location>
        <begin position="277"/>
        <end position="296"/>
    </location>
</feature>
<evidence type="ECO:0000256" key="3">
    <source>
        <dbReference type="ARBA" id="ARBA00022884"/>
    </source>
</evidence>
<dbReference type="CDD" id="cd12365">
    <property type="entry name" value="RRM_RNPS1"/>
    <property type="match status" value="1"/>
</dbReference>
<accession>A0A8H3F014</accession>
<dbReference type="GO" id="GO:0005654">
    <property type="term" value="C:nucleoplasm"/>
    <property type="evidence" value="ECO:0007669"/>
    <property type="project" value="TreeGrafter"/>
</dbReference>
<sequence>MPPASRSRSRGRSRSPPGLPARSRSPRRSNSPRRSSRTPSDRNNHNGDRRSRSLSSARGRNDSRGSGRARRRSHDRRTRSRSRSASVDEQALKSTKIVVEKLTKNVNHGHLEEIFGKYGTIRDVDLPMNRHFNTNRGTAYIVFTDSEGAESAIAHMHEAQLDGAIINVSIVLSRKRFYQSPPPARRQPAPAYMDKPQSASYRDRGPPASQYAGNSGRYRSPPRRRSPPPPSTRSFGGRGRPDDRAGTYHRNRKEDEGVQAIVHMAVIREAGVEIEGIPAEIGTEDAGENIGKQKGR</sequence>
<dbReference type="SUPFAM" id="SSF54928">
    <property type="entry name" value="RNA-binding domain, RBD"/>
    <property type="match status" value="1"/>
</dbReference>